<name>A0A6C0KI72_9ZZZZ</name>
<dbReference type="AlphaFoldDB" id="A0A6C0KI72"/>
<organism evidence="2">
    <name type="scientific">viral metagenome</name>
    <dbReference type="NCBI Taxonomy" id="1070528"/>
    <lineage>
        <taxon>unclassified sequences</taxon>
        <taxon>metagenomes</taxon>
        <taxon>organismal metagenomes</taxon>
    </lineage>
</organism>
<sequence>MPKTVIDYSNTIIYKITCKDPNVKDLYVGHTTNFVQRKYAHKQSCMNDKSANHKCKLYQVIRNNGGWNNWQMEIVGFFNCNDHYEARKKEQEYFEILHATLNSIEPIPKPIVKPTSVKTKRNKYLLFRTKSDKTKPRFCCERCDYTTSHKGHYLRHIDTDKHKSLSNTYTDLPANNLQHSGEDISYHCECGKSYTHRQSLWKHRKLCSKNKNDDENKSSITNNIPMELILEVIKQSKEIQNVLVEQNKELQAKLLEQGEKLLEKENLVIDQQKQLIELTKKPSMVNSNNNNNNNHFNLNFFLNETCKNAMNIQDFISSIKLTTQDFETTGRLGFVDGISRIFINELKRLEVERRPLHCTDVKRETVYVKDNDTWEKENQEKKKLKWAINSIAQLNLNQVQEWQQEYPECRENNTVANTEFNKMAMVALGGFGDEQETKFRDKIVKNVLKEIIIDKEI</sequence>
<reference evidence="2" key="1">
    <citation type="journal article" date="2020" name="Nature">
        <title>Giant virus diversity and host interactions through global metagenomics.</title>
        <authorList>
            <person name="Schulz F."/>
            <person name="Roux S."/>
            <person name="Paez-Espino D."/>
            <person name="Jungbluth S."/>
            <person name="Walsh D.A."/>
            <person name="Denef V.J."/>
            <person name="McMahon K.D."/>
            <person name="Konstantinidis K.T."/>
            <person name="Eloe-Fadrosh E.A."/>
            <person name="Kyrpides N.C."/>
            <person name="Woyke T."/>
        </authorList>
    </citation>
    <scope>NUCLEOTIDE SEQUENCE</scope>
    <source>
        <strain evidence="2">GVMAG-S-3300012000-53</strain>
    </source>
</reference>
<dbReference type="EMBL" id="MN740892">
    <property type="protein sequence ID" value="QHU16901.1"/>
    <property type="molecule type" value="Genomic_DNA"/>
</dbReference>
<dbReference type="InterPro" id="IPR000305">
    <property type="entry name" value="GIY-YIG_endonuc"/>
</dbReference>
<dbReference type="Pfam" id="PF01541">
    <property type="entry name" value="GIY-YIG"/>
    <property type="match status" value="1"/>
</dbReference>
<dbReference type="Gene3D" id="3.40.1440.10">
    <property type="entry name" value="GIY-YIG endonuclease"/>
    <property type="match status" value="1"/>
</dbReference>
<dbReference type="InterPro" id="IPR035901">
    <property type="entry name" value="GIY-YIG_endonuc_sf"/>
</dbReference>
<feature type="domain" description="GIY-YIG" evidence="1">
    <location>
        <begin position="12"/>
        <end position="94"/>
    </location>
</feature>
<evidence type="ECO:0000313" key="2">
    <source>
        <dbReference type="EMBL" id="QHU16901.1"/>
    </source>
</evidence>
<evidence type="ECO:0000259" key="1">
    <source>
        <dbReference type="Pfam" id="PF01541"/>
    </source>
</evidence>
<dbReference type="SUPFAM" id="SSF82771">
    <property type="entry name" value="GIY-YIG endonuclease"/>
    <property type="match status" value="1"/>
</dbReference>
<accession>A0A6C0KI72</accession>
<proteinExistence type="predicted"/>
<protein>
    <recommendedName>
        <fullName evidence="1">GIY-YIG domain-containing protein</fullName>
    </recommendedName>
</protein>